<comment type="caution">
    <text evidence="2">The sequence shown here is derived from an EMBL/GenBank/DDBJ whole genome shotgun (WGS) entry which is preliminary data.</text>
</comment>
<dbReference type="EMBL" id="PZKC01000006">
    <property type="protein sequence ID" value="PTD96567.1"/>
    <property type="molecule type" value="Genomic_DNA"/>
</dbReference>
<evidence type="ECO:0000313" key="3">
    <source>
        <dbReference type="Proteomes" id="UP000241193"/>
    </source>
</evidence>
<keyword evidence="3" id="KW-1185">Reference proteome</keyword>
<proteinExistence type="predicted"/>
<evidence type="ECO:0000313" key="2">
    <source>
        <dbReference type="EMBL" id="PTD96567.1"/>
    </source>
</evidence>
<accession>A0A2T4IFN2</accession>
<feature type="chain" id="PRO_5015612432" description="Secreted protein" evidence="1">
    <location>
        <begin position="23"/>
        <end position="74"/>
    </location>
</feature>
<evidence type="ECO:0000256" key="1">
    <source>
        <dbReference type="SAM" id="SignalP"/>
    </source>
</evidence>
<sequence>MPARLVRFLLLAALFATSAAVAAPAPWYQWRSKLNGALHCAQTSPGEGWERVRGPFRDVRCERPVRVPNSLNGV</sequence>
<evidence type="ECO:0008006" key="4">
    <source>
        <dbReference type="Google" id="ProtNLM"/>
    </source>
</evidence>
<reference evidence="2 3" key="1">
    <citation type="submission" date="2018-03" db="EMBL/GenBank/DDBJ databases">
        <authorList>
            <person name="Keele B.F."/>
        </authorList>
    </citation>
    <scope>NUCLEOTIDE SEQUENCE [LARGE SCALE GENOMIC DNA]</scope>
    <source>
        <strain evidence="2 3">D20</strain>
    </source>
</reference>
<name>A0A2T4IFN2_9RHOO</name>
<dbReference type="Proteomes" id="UP000241193">
    <property type="component" value="Unassembled WGS sequence"/>
</dbReference>
<dbReference type="OrthoDB" id="6089671at2"/>
<protein>
    <recommendedName>
        <fullName evidence="4">Secreted protein</fullName>
    </recommendedName>
</protein>
<gene>
    <name evidence="2" type="ORF">C8261_09040</name>
</gene>
<reference evidence="2 3" key="2">
    <citation type="submission" date="2018-04" db="EMBL/GenBank/DDBJ databases">
        <title>Thauera lacus sp. nov., isolated from an saline lake in Inner Mongolia, China.</title>
        <authorList>
            <person name="Liang Q.-Y."/>
        </authorList>
    </citation>
    <scope>NUCLEOTIDE SEQUENCE [LARGE SCALE GENOMIC DNA]</scope>
    <source>
        <strain evidence="2 3">D20</strain>
    </source>
</reference>
<feature type="signal peptide" evidence="1">
    <location>
        <begin position="1"/>
        <end position="22"/>
    </location>
</feature>
<dbReference type="AlphaFoldDB" id="A0A2T4IFN2"/>
<keyword evidence="1" id="KW-0732">Signal</keyword>
<organism evidence="2 3">
    <name type="scientific">Pseudothauera lacus</name>
    <dbReference type="NCBI Taxonomy" id="2136175"/>
    <lineage>
        <taxon>Bacteria</taxon>
        <taxon>Pseudomonadati</taxon>
        <taxon>Pseudomonadota</taxon>
        <taxon>Betaproteobacteria</taxon>
        <taxon>Rhodocyclales</taxon>
        <taxon>Zoogloeaceae</taxon>
        <taxon>Pseudothauera</taxon>
    </lineage>
</organism>